<sequence length="135" mass="16081">MGLQKSNPDAYTPMLISIGPCQKRNHELSSMEKYKLLYLQRFLQRKEGLDVESCICALEKKKDETLKCYDDNLNNDIVDNFFEMLLLDGCFVVEFIREYYTTEEKEEDQEEEEEDNNIINLEWMKTQVCRDMVLL</sequence>
<dbReference type="InterPro" id="IPR004158">
    <property type="entry name" value="DUF247_pln"/>
</dbReference>
<dbReference type="AlphaFoldDB" id="A0A6N2CCB5"/>
<reference evidence="1" key="1">
    <citation type="submission" date="2019-05" db="EMBL/GenBank/DDBJ databases">
        <title>The de novo reference genome and transcriptome assemblies of the wild tomato species Solanum chilense.</title>
        <authorList>
            <person name="Stam R."/>
            <person name="Nosenko T."/>
            <person name="Hoerger A.C."/>
            <person name="Stephan W."/>
            <person name="Seidel M.A."/>
            <person name="Kuhn J.M.M."/>
            <person name="Haberer G."/>
            <person name="Tellier A."/>
        </authorList>
    </citation>
    <scope>NUCLEOTIDE SEQUENCE</scope>
    <source>
        <tissue evidence="1">Mature leaves</tissue>
    </source>
</reference>
<protein>
    <submittedName>
        <fullName evidence="1">Uncharacterized protein</fullName>
    </submittedName>
</protein>
<evidence type="ECO:0000313" key="1">
    <source>
        <dbReference type="EMBL" id="TMX03878.1"/>
    </source>
</evidence>
<feature type="non-terminal residue" evidence="1">
    <location>
        <position position="135"/>
    </location>
</feature>
<gene>
    <name evidence="1" type="ORF">EJD97_013316</name>
</gene>
<dbReference type="Pfam" id="PF03140">
    <property type="entry name" value="DUF247"/>
    <property type="match status" value="1"/>
</dbReference>
<organism evidence="1">
    <name type="scientific">Solanum chilense</name>
    <name type="common">Tomato</name>
    <name type="synonym">Lycopersicon chilense</name>
    <dbReference type="NCBI Taxonomy" id="4083"/>
    <lineage>
        <taxon>Eukaryota</taxon>
        <taxon>Viridiplantae</taxon>
        <taxon>Streptophyta</taxon>
        <taxon>Embryophyta</taxon>
        <taxon>Tracheophyta</taxon>
        <taxon>Spermatophyta</taxon>
        <taxon>Magnoliopsida</taxon>
        <taxon>eudicotyledons</taxon>
        <taxon>Gunneridae</taxon>
        <taxon>Pentapetalae</taxon>
        <taxon>asterids</taxon>
        <taxon>lamiids</taxon>
        <taxon>Solanales</taxon>
        <taxon>Solanaceae</taxon>
        <taxon>Solanoideae</taxon>
        <taxon>Solaneae</taxon>
        <taxon>Solanum</taxon>
        <taxon>Solanum subgen. Lycopersicon</taxon>
    </lineage>
</organism>
<dbReference type="PANTHER" id="PTHR31170:SF17">
    <property type="match status" value="1"/>
</dbReference>
<dbReference type="PANTHER" id="PTHR31170">
    <property type="entry name" value="BNAC04G53230D PROTEIN"/>
    <property type="match status" value="1"/>
</dbReference>
<comment type="caution">
    <text evidence="1">The sequence shown here is derived from an EMBL/GenBank/DDBJ whole genome shotgun (WGS) entry which is preliminary data.</text>
</comment>
<accession>A0A6N2CCB5</accession>
<name>A0A6N2CCB5_SOLCI</name>
<dbReference type="EMBL" id="RXGB01000341">
    <property type="protein sequence ID" value="TMX03878.1"/>
    <property type="molecule type" value="Genomic_DNA"/>
</dbReference>
<proteinExistence type="predicted"/>